<dbReference type="InterPro" id="IPR039768">
    <property type="entry name" value="Nmd3"/>
</dbReference>
<protein>
    <recommendedName>
        <fullName evidence="1">Nmd3 N-terminal domain-containing protein</fullName>
    </recommendedName>
</protein>
<accession>A0A7J3JSS7</accession>
<dbReference type="Pfam" id="PF04981">
    <property type="entry name" value="NMD3"/>
    <property type="match status" value="1"/>
</dbReference>
<evidence type="ECO:0000313" key="2">
    <source>
        <dbReference type="EMBL" id="HGN36428.1"/>
    </source>
</evidence>
<feature type="domain" description="Nmd3 N-terminal" evidence="1">
    <location>
        <begin position="6"/>
        <end position="232"/>
    </location>
</feature>
<dbReference type="AlphaFoldDB" id="A0A7J3JSS7"/>
<evidence type="ECO:0000259" key="1">
    <source>
        <dbReference type="Pfam" id="PF04981"/>
    </source>
</evidence>
<reference evidence="3" key="1">
    <citation type="journal article" date="2020" name="mSystems">
        <title>Genome- and Community-Level Interaction Insights into Carbon Utilization and Element Cycling Functions of Hydrothermarchaeota in Hydrothermal Sediment.</title>
        <authorList>
            <person name="Zhou Z."/>
            <person name="Liu Y."/>
            <person name="Xu W."/>
            <person name="Pan J."/>
            <person name="Luo Z.H."/>
            <person name="Li M."/>
        </authorList>
    </citation>
    <scope>NUCLEOTIDE SEQUENCE [LARGE SCALE GENOMIC DNA]</scope>
    <source>
        <strain evidence="2">SpSt-618</strain>
        <strain evidence="3">SpSt-657</strain>
    </source>
</reference>
<dbReference type="EMBL" id="DTAI01000078">
    <property type="protein sequence ID" value="HGN36428.1"/>
    <property type="molecule type" value="Genomic_DNA"/>
</dbReference>
<name>A0A7J3JSS7_9CREN</name>
<evidence type="ECO:0000313" key="3">
    <source>
        <dbReference type="EMBL" id="HGQ18639.1"/>
    </source>
</evidence>
<sequence length="292" mass="34093">MVKRFCVKCGVEESTDIHIINGLCPKCFIEVHGVSKTVKIIKIKYCSRCGAIFYDNKWISTVEKNPEYIVKEIVLDHLKFGEGIKIVDISVDLNPYTNSTIKVNTIFEFINRFRFQYELPIQIQWNRSVCPACLKKAGGGYSSVVQIRYINWDEDIVRFIEEIDSMFREYISDIEEVKNGYDIKLIDVHIAKRIVELAKRRWKSARIVESYGDSRKLKDGSRYSRLYISIKILNLKEGDYVILDGRPYRVTEVSEREIVMLDQNGTLHRVGINELSVKYMKSRIKTRNLEPL</sequence>
<dbReference type="InterPro" id="IPR007064">
    <property type="entry name" value="Nmd3_N"/>
</dbReference>
<dbReference type="GO" id="GO:0005737">
    <property type="term" value="C:cytoplasm"/>
    <property type="evidence" value="ECO:0007669"/>
    <property type="project" value="TreeGrafter"/>
</dbReference>
<dbReference type="PANTHER" id="PTHR12746">
    <property type="entry name" value="NONSENSE-MEDIATED MRNA DECAY PROTEIN 3"/>
    <property type="match status" value="1"/>
</dbReference>
<dbReference type="GO" id="GO:0043023">
    <property type="term" value="F:ribosomal large subunit binding"/>
    <property type="evidence" value="ECO:0007669"/>
    <property type="project" value="InterPro"/>
</dbReference>
<organism evidence="3">
    <name type="scientific">Ignisphaera aggregans</name>
    <dbReference type="NCBI Taxonomy" id="334771"/>
    <lineage>
        <taxon>Archaea</taxon>
        <taxon>Thermoproteota</taxon>
        <taxon>Thermoprotei</taxon>
        <taxon>Desulfurococcales</taxon>
        <taxon>Desulfurococcaceae</taxon>
        <taxon>Ignisphaera</taxon>
    </lineage>
</organism>
<dbReference type="PANTHER" id="PTHR12746:SF2">
    <property type="entry name" value="60S RIBOSOMAL EXPORT PROTEIN NMD3"/>
    <property type="match status" value="1"/>
</dbReference>
<proteinExistence type="predicted"/>
<comment type="caution">
    <text evidence="3">The sequence shown here is derived from an EMBL/GenBank/DDBJ whole genome shotgun (WGS) entry which is preliminary data.</text>
</comment>
<dbReference type="EMBL" id="DTBZ01000127">
    <property type="protein sequence ID" value="HGQ18639.1"/>
    <property type="molecule type" value="Genomic_DNA"/>
</dbReference>
<gene>
    <name evidence="2" type="ORF">ENT87_02620</name>
    <name evidence="3" type="ORF">ENU30_06685</name>
</gene>